<name>A0A1B3CUF8_PSEFL</name>
<evidence type="ECO:0000313" key="6">
    <source>
        <dbReference type="EMBL" id="QOU07720.1"/>
    </source>
</evidence>
<reference evidence="6 7" key="1">
    <citation type="submission" date="2020-10" db="EMBL/GenBank/DDBJ databases">
        <title>Complete genome sequence of a novel Pseudomonas fluorescens strain isolated from the flower of kumarahou (Pomaderris kumeraho).</title>
        <authorList>
            <person name="Summers M.C."/>
            <person name="Nowak V."/>
            <person name="Fairhurst M.J."/>
            <person name="Owen J.G."/>
            <person name="Gerth M.L."/>
            <person name="Patrick W.M."/>
        </authorList>
    </citation>
    <scope>NUCLEOTIDE SEQUENCE [LARGE SCALE GENOMIC DNA]</scope>
    <source>
        <strain evidence="6 7">KF1</strain>
    </source>
</reference>
<dbReference type="PANTHER" id="PTHR30086">
    <property type="entry name" value="ARGININE EXPORTER PROTEIN ARGO"/>
    <property type="match status" value="1"/>
</dbReference>
<dbReference type="GO" id="GO:0015171">
    <property type="term" value="F:amino acid transmembrane transporter activity"/>
    <property type="evidence" value="ECO:0007669"/>
    <property type="project" value="TreeGrafter"/>
</dbReference>
<dbReference type="Proteomes" id="UP000593833">
    <property type="component" value="Chromosome"/>
</dbReference>
<keyword evidence="5" id="KW-0472">Membrane</keyword>
<dbReference type="GO" id="GO:0005886">
    <property type="term" value="C:plasma membrane"/>
    <property type="evidence" value="ECO:0007669"/>
    <property type="project" value="UniProtKB-SubCell"/>
</dbReference>
<protein>
    <submittedName>
        <fullName evidence="6">LysE family translocator</fullName>
    </submittedName>
</protein>
<accession>A0A1B3CUF8</accession>
<keyword evidence="3" id="KW-0812">Transmembrane</keyword>
<dbReference type="InterPro" id="IPR001123">
    <property type="entry name" value="LeuE-type"/>
</dbReference>
<evidence type="ECO:0000256" key="5">
    <source>
        <dbReference type="ARBA" id="ARBA00023136"/>
    </source>
</evidence>
<evidence type="ECO:0000256" key="1">
    <source>
        <dbReference type="ARBA" id="ARBA00004651"/>
    </source>
</evidence>
<comment type="subcellular location">
    <subcellularLocation>
        <location evidence="1">Cell membrane</location>
        <topology evidence="1">Multi-pass membrane protein</topology>
    </subcellularLocation>
</comment>
<evidence type="ECO:0000313" key="7">
    <source>
        <dbReference type="Proteomes" id="UP000593833"/>
    </source>
</evidence>
<keyword evidence="2" id="KW-1003">Cell membrane</keyword>
<evidence type="ECO:0000256" key="3">
    <source>
        <dbReference type="ARBA" id="ARBA00022692"/>
    </source>
</evidence>
<proteinExistence type="predicted"/>
<organism evidence="6 7">
    <name type="scientific">Pseudomonas fluorescens</name>
    <dbReference type="NCBI Taxonomy" id="294"/>
    <lineage>
        <taxon>Bacteria</taxon>
        <taxon>Pseudomonadati</taxon>
        <taxon>Pseudomonadota</taxon>
        <taxon>Gammaproteobacteria</taxon>
        <taxon>Pseudomonadales</taxon>
        <taxon>Pseudomonadaceae</taxon>
        <taxon>Pseudomonas</taxon>
    </lineage>
</organism>
<evidence type="ECO:0000256" key="2">
    <source>
        <dbReference type="ARBA" id="ARBA00022475"/>
    </source>
</evidence>
<dbReference type="AlphaFoldDB" id="A0A1B3CUF8"/>
<sequence>MTSALTLSSFLYFLLFCTTLTFSPGPMTLLLLSLGLKGGLRNSIPAQVGASVSYLISILIFAVGFSELIKGNLAITQGIQIVGVAYILYLAYKQWTSSGLPIDTAGSVEGARGLFGKGLLTGFSNPKTLIMFSAVFPQFAGAGGHRSTTDIAILGLTFLLLQCASGCLYCYFGQRIRHVLENPRRRVLLQRVTAALLLGVALMLARGFSPAGL</sequence>
<gene>
    <name evidence="6" type="ORF">IM720_13655</name>
</gene>
<dbReference type="Pfam" id="PF01810">
    <property type="entry name" value="LysE"/>
    <property type="match status" value="1"/>
</dbReference>
<dbReference type="RefSeq" id="WP_069076422.1">
    <property type="nucleotide sequence ID" value="NZ_CP015637.1"/>
</dbReference>
<dbReference type="OrthoDB" id="9804822at2"/>
<evidence type="ECO:0000256" key="4">
    <source>
        <dbReference type="ARBA" id="ARBA00022989"/>
    </source>
</evidence>
<keyword evidence="4" id="KW-1133">Transmembrane helix</keyword>
<dbReference type="EMBL" id="CP063233">
    <property type="protein sequence ID" value="QOU07720.1"/>
    <property type="molecule type" value="Genomic_DNA"/>
</dbReference>
<dbReference type="PANTHER" id="PTHR30086:SF20">
    <property type="entry name" value="ARGININE EXPORTER PROTEIN ARGO-RELATED"/>
    <property type="match status" value="1"/>
</dbReference>